<dbReference type="Pfam" id="PF00067">
    <property type="entry name" value="p450"/>
    <property type="match status" value="1"/>
</dbReference>
<keyword evidence="11" id="KW-1133">Transmembrane helix</keyword>
<dbReference type="InterPro" id="IPR002401">
    <property type="entry name" value="Cyt_P450_E_grp-I"/>
</dbReference>
<gene>
    <name evidence="12" type="ORF">BDP27DRAFT_1218295</name>
</gene>
<dbReference type="GO" id="GO:0004497">
    <property type="term" value="F:monooxygenase activity"/>
    <property type="evidence" value="ECO:0007669"/>
    <property type="project" value="UniProtKB-KW"/>
</dbReference>
<keyword evidence="6 10" id="KW-0560">Oxidoreductase</keyword>
<keyword evidence="11" id="KW-0472">Membrane</keyword>
<proteinExistence type="inferred from homology"/>
<dbReference type="SUPFAM" id="SSF48264">
    <property type="entry name" value="Cytochrome P450"/>
    <property type="match status" value="1"/>
</dbReference>
<dbReference type="InterPro" id="IPR017972">
    <property type="entry name" value="Cyt_P450_CS"/>
</dbReference>
<dbReference type="InterPro" id="IPR050364">
    <property type="entry name" value="Cytochrome_P450_fung"/>
</dbReference>
<accession>A0A9P5Q0Z3</accession>
<dbReference type="PRINTS" id="PR00463">
    <property type="entry name" value="EP450I"/>
</dbReference>
<keyword evidence="13" id="KW-1185">Reference proteome</keyword>
<comment type="caution">
    <text evidence="12">The sequence shown here is derived from an EMBL/GenBank/DDBJ whole genome shotgun (WGS) entry which is preliminary data.</text>
</comment>
<dbReference type="GO" id="GO:0020037">
    <property type="term" value="F:heme binding"/>
    <property type="evidence" value="ECO:0007669"/>
    <property type="project" value="InterPro"/>
</dbReference>
<evidence type="ECO:0000256" key="10">
    <source>
        <dbReference type="RuleBase" id="RU000461"/>
    </source>
</evidence>
<evidence type="ECO:0000256" key="3">
    <source>
        <dbReference type="ARBA" id="ARBA00010617"/>
    </source>
</evidence>
<dbReference type="PANTHER" id="PTHR46300:SF7">
    <property type="entry name" value="P450, PUTATIVE (EUROFUNG)-RELATED"/>
    <property type="match status" value="1"/>
</dbReference>
<dbReference type="PANTHER" id="PTHR46300">
    <property type="entry name" value="P450, PUTATIVE (EUROFUNG)-RELATED-RELATED"/>
    <property type="match status" value="1"/>
</dbReference>
<dbReference type="Proteomes" id="UP000772434">
    <property type="component" value="Unassembled WGS sequence"/>
</dbReference>
<reference evidence="12" key="1">
    <citation type="submission" date="2020-11" db="EMBL/GenBank/DDBJ databases">
        <authorList>
            <consortium name="DOE Joint Genome Institute"/>
            <person name="Ahrendt S."/>
            <person name="Riley R."/>
            <person name="Andreopoulos W."/>
            <person name="Labutti K."/>
            <person name="Pangilinan J."/>
            <person name="Ruiz-Duenas F.J."/>
            <person name="Barrasa J.M."/>
            <person name="Sanchez-Garcia M."/>
            <person name="Camarero S."/>
            <person name="Miyauchi S."/>
            <person name="Serrano A."/>
            <person name="Linde D."/>
            <person name="Babiker R."/>
            <person name="Drula E."/>
            <person name="Ayuso-Fernandez I."/>
            <person name="Pacheco R."/>
            <person name="Padilla G."/>
            <person name="Ferreira P."/>
            <person name="Barriuso J."/>
            <person name="Kellner H."/>
            <person name="Castanera R."/>
            <person name="Alfaro M."/>
            <person name="Ramirez L."/>
            <person name="Pisabarro A.G."/>
            <person name="Kuo A."/>
            <person name="Tritt A."/>
            <person name="Lipzen A."/>
            <person name="He G."/>
            <person name="Yan M."/>
            <person name="Ng V."/>
            <person name="Cullen D."/>
            <person name="Martin F."/>
            <person name="Rosso M.-N."/>
            <person name="Henrissat B."/>
            <person name="Hibbett D."/>
            <person name="Martinez A.T."/>
            <person name="Grigoriev I.V."/>
        </authorList>
    </citation>
    <scope>NUCLEOTIDE SEQUENCE</scope>
    <source>
        <strain evidence="12">AH 40177</strain>
    </source>
</reference>
<evidence type="ECO:0000256" key="2">
    <source>
        <dbReference type="ARBA" id="ARBA00005179"/>
    </source>
</evidence>
<keyword evidence="7 9" id="KW-0408">Iron</keyword>
<dbReference type="PROSITE" id="PS00086">
    <property type="entry name" value="CYTOCHROME_P450"/>
    <property type="match status" value="1"/>
</dbReference>
<keyword evidence="11" id="KW-0812">Transmembrane</keyword>
<dbReference type="AlphaFoldDB" id="A0A9P5Q0Z3"/>
<dbReference type="Gene3D" id="1.10.630.10">
    <property type="entry name" value="Cytochrome P450"/>
    <property type="match status" value="1"/>
</dbReference>
<sequence length="513" mass="58089">MAPASPLFATLYGIAALAIALLYFLPRRQSFVESLPPGPQSPSMPTLDAWVQYQQWGKEYGELVYIRKHNMLIINNAHVAIDLLEKCACLYSDRPMTQVMKLCEADKILSIQRYSDSWRGNRRLFQQRFHQSASSRFYPAQYKKTSQYLHNMITLPEEFMQHTMSLTQGLIYSSLYGLHIDSKDPLAKKAVEAIALFGRAILEPFPAVELFPWLRFMPPWFPGCGFQQITKRCGEIVAEVDTIPFDKAVNNLASMFSDRSAVLISFIQKTGSGTSLIAELALENEGKPAEIKKIKAMGTVSFMAGADTIMSAMSSFLLTMVQNSDVQSKARAEIDHIIGRDRLPMFEDRHSLPYVESIYRKIMRMHPALPLGLFHVSTEDDFYRGYHIPKGCENSLPSVWYPNVYSEPDTFKPERFLDSPNRPFTSINNILAFGFGRRVCVGRYMADNTTWLAIASVLATLDLQKAKDSEGNEVDISGEYTRTFFRHPKPYQCSITPRDLQARDSILATATAD</sequence>
<keyword evidence="4 9" id="KW-0349">Heme</keyword>
<evidence type="ECO:0000256" key="11">
    <source>
        <dbReference type="SAM" id="Phobius"/>
    </source>
</evidence>
<feature type="transmembrane region" description="Helical" evidence="11">
    <location>
        <begin position="6"/>
        <end position="25"/>
    </location>
</feature>
<comment type="cofactor">
    <cofactor evidence="1 9">
        <name>heme</name>
        <dbReference type="ChEBI" id="CHEBI:30413"/>
    </cofactor>
</comment>
<evidence type="ECO:0000313" key="12">
    <source>
        <dbReference type="EMBL" id="KAF9071930.1"/>
    </source>
</evidence>
<organism evidence="12 13">
    <name type="scientific">Rhodocollybia butyracea</name>
    <dbReference type="NCBI Taxonomy" id="206335"/>
    <lineage>
        <taxon>Eukaryota</taxon>
        <taxon>Fungi</taxon>
        <taxon>Dikarya</taxon>
        <taxon>Basidiomycota</taxon>
        <taxon>Agaricomycotina</taxon>
        <taxon>Agaricomycetes</taxon>
        <taxon>Agaricomycetidae</taxon>
        <taxon>Agaricales</taxon>
        <taxon>Marasmiineae</taxon>
        <taxon>Omphalotaceae</taxon>
        <taxon>Rhodocollybia</taxon>
    </lineage>
</organism>
<dbReference type="InterPro" id="IPR001128">
    <property type="entry name" value="Cyt_P450"/>
</dbReference>
<evidence type="ECO:0000256" key="7">
    <source>
        <dbReference type="ARBA" id="ARBA00023004"/>
    </source>
</evidence>
<dbReference type="InterPro" id="IPR036396">
    <property type="entry name" value="Cyt_P450_sf"/>
</dbReference>
<evidence type="ECO:0000256" key="5">
    <source>
        <dbReference type="ARBA" id="ARBA00022723"/>
    </source>
</evidence>
<dbReference type="GO" id="GO:0016705">
    <property type="term" value="F:oxidoreductase activity, acting on paired donors, with incorporation or reduction of molecular oxygen"/>
    <property type="evidence" value="ECO:0007669"/>
    <property type="project" value="InterPro"/>
</dbReference>
<evidence type="ECO:0000313" key="13">
    <source>
        <dbReference type="Proteomes" id="UP000772434"/>
    </source>
</evidence>
<evidence type="ECO:0000256" key="6">
    <source>
        <dbReference type="ARBA" id="ARBA00023002"/>
    </source>
</evidence>
<evidence type="ECO:0000256" key="4">
    <source>
        <dbReference type="ARBA" id="ARBA00022617"/>
    </source>
</evidence>
<dbReference type="EMBL" id="JADNRY010000028">
    <property type="protein sequence ID" value="KAF9071930.1"/>
    <property type="molecule type" value="Genomic_DNA"/>
</dbReference>
<keyword evidence="5 9" id="KW-0479">Metal-binding</keyword>
<name>A0A9P5Q0Z3_9AGAR</name>
<protein>
    <submittedName>
        <fullName evidence="12">Cytochrome P450 2 Le.CYP2</fullName>
    </submittedName>
</protein>
<dbReference type="OrthoDB" id="1470350at2759"/>
<dbReference type="GO" id="GO:0005506">
    <property type="term" value="F:iron ion binding"/>
    <property type="evidence" value="ECO:0007669"/>
    <property type="project" value="InterPro"/>
</dbReference>
<evidence type="ECO:0000256" key="8">
    <source>
        <dbReference type="ARBA" id="ARBA00023033"/>
    </source>
</evidence>
<evidence type="ECO:0000256" key="9">
    <source>
        <dbReference type="PIRSR" id="PIRSR602401-1"/>
    </source>
</evidence>
<comment type="pathway">
    <text evidence="2">Secondary metabolite biosynthesis.</text>
</comment>
<keyword evidence="8 10" id="KW-0503">Monooxygenase</keyword>
<dbReference type="CDD" id="cd11065">
    <property type="entry name" value="CYP64-like"/>
    <property type="match status" value="1"/>
</dbReference>
<feature type="binding site" description="axial binding residue" evidence="9">
    <location>
        <position position="440"/>
    </location>
    <ligand>
        <name>heme</name>
        <dbReference type="ChEBI" id="CHEBI:30413"/>
    </ligand>
    <ligandPart>
        <name>Fe</name>
        <dbReference type="ChEBI" id="CHEBI:18248"/>
    </ligandPart>
</feature>
<comment type="similarity">
    <text evidence="3 10">Belongs to the cytochrome P450 family.</text>
</comment>
<evidence type="ECO:0000256" key="1">
    <source>
        <dbReference type="ARBA" id="ARBA00001971"/>
    </source>
</evidence>